<evidence type="ECO:0000313" key="13">
    <source>
        <dbReference type="Proteomes" id="UP000005268"/>
    </source>
</evidence>
<evidence type="ECO:0000256" key="4">
    <source>
        <dbReference type="ARBA" id="ARBA00022448"/>
    </source>
</evidence>
<keyword evidence="4 11" id="KW-0813">Transport</keyword>
<comment type="similarity">
    <text evidence="2 11">Belongs to the MscL family.</text>
</comment>
<keyword evidence="10 11" id="KW-0407">Ion channel</keyword>
<evidence type="ECO:0000256" key="10">
    <source>
        <dbReference type="ARBA" id="ARBA00023303"/>
    </source>
</evidence>
<name>I3USQ0_PSEPU</name>
<dbReference type="HAMAP" id="MF_00115">
    <property type="entry name" value="MscL"/>
    <property type="match status" value="1"/>
</dbReference>
<keyword evidence="5 11" id="KW-1003">Cell membrane</keyword>
<keyword evidence="7 11" id="KW-1133">Transmembrane helix</keyword>
<evidence type="ECO:0000256" key="3">
    <source>
        <dbReference type="ARBA" id="ARBA00011255"/>
    </source>
</evidence>
<dbReference type="EMBL" id="CP003588">
    <property type="protein sequence ID" value="AFK68521.1"/>
    <property type="molecule type" value="Genomic_DNA"/>
</dbReference>
<evidence type="ECO:0000256" key="6">
    <source>
        <dbReference type="ARBA" id="ARBA00022692"/>
    </source>
</evidence>
<dbReference type="PROSITE" id="PS01327">
    <property type="entry name" value="MSCL"/>
    <property type="match status" value="1"/>
</dbReference>
<feature type="transmembrane region" description="Helical" evidence="11">
    <location>
        <begin position="36"/>
        <end position="57"/>
    </location>
</feature>
<keyword evidence="8 11" id="KW-0406">Ion transport</keyword>
<dbReference type="InterPro" id="IPR001185">
    <property type="entry name" value="MS_channel"/>
</dbReference>
<evidence type="ECO:0000256" key="9">
    <source>
        <dbReference type="ARBA" id="ARBA00023136"/>
    </source>
</evidence>
<gene>
    <name evidence="11" type="primary">mscL</name>
    <name evidence="12" type="ORF">YSA_03229</name>
</gene>
<protein>
    <recommendedName>
        <fullName evidence="11">Large-conductance mechanosensitive channel</fullName>
    </recommendedName>
</protein>
<dbReference type="Proteomes" id="UP000005268">
    <property type="component" value="Chromosome"/>
</dbReference>
<reference evidence="12 13" key="1">
    <citation type="journal article" date="2012" name="J. Bacteriol.">
        <title>Complete Genome Sequence of the Naphthalene-Degrading Pseudomonas putida Strain ND6.</title>
        <authorList>
            <person name="Li S."/>
            <person name="Zhao H."/>
            <person name="Li Y."/>
            <person name="Niu S."/>
            <person name="Cai B."/>
        </authorList>
    </citation>
    <scope>NUCLEOTIDE SEQUENCE [LARGE SCALE GENOMIC DNA]</scope>
    <source>
        <strain evidence="12 13">ND6</strain>
    </source>
</reference>
<comment type="subunit">
    <text evidence="3 11">Homopentamer.</text>
</comment>
<keyword evidence="9 11" id="KW-0472">Membrane</keyword>
<feature type="transmembrane region" description="Helical" evidence="11">
    <location>
        <begin position="98"/>
        <end position="116"/>
    </location>
</feature>
<dbReference type="InterPro" id="IPR019823">
    <property type="entry name" value="Mechanosensitive_channel_CS"/>
</dbReference>
<dbReference type="PRINTS" id="PR01264">
    <property type="entry name" value="MECHCHANNEL"/>
</dbReference>
<dbReference type="FunFam" id="1.10.1200.120:FF:000001">
    <property type="entry name" value="Large-conductance mechanosensitive channel"/>
    <property type="match status" value="1"/>
</dbReference>
<comment type="subcellular location">
    <subcellularLocation>
        <location evidence="11">Cell inner membrane</location>
        <topology evidence="11">Multi-pass membrane protein</topology>
    </subcellularLocation>
    <subcellularLocation>
        <location evidence="1">Cell membrane</location>
        <topology evidence="1">Multi-pass membrane protein</topology>
    </subcellularLocation>
</comment>
<evidence type="ECO:0000256" key="1">
    <source>
        <dbReference type="ARBA" id="ARBA00004651"/>
    </source>
</evidence>
<evidence type="ECO:0000256" key="11">
    <source>
        <dbReference type="HAMAP-Rule" id="MF_00115"/>
    </source>
</evidence>
<accession>I3USQ0</accession>
<keyword evidence="11" id="KW-0997">Cell inner membrane</keyword>
<evidence type="ECO:0000256" key="5">
    <source>
        <dbReference type="ARBA" id="ARBA00022475"/>
    </source>
</evidence>
<dbReference type="InterPro" id="IPR037673">
    <property type="entry name" value="MSC/AndL"/>
</dbReference>
<evidence type="ECO:0000256" key="2">
    <source>
        <dbReference type="ARBA" id="ARBA00007254"/>
    </source>
</evidence>
<organism evidence="12 13">
    <name type="scientific">Pseudomonas putida ND6</name>
    <dbReference type="NCBI Taxonomy" id="231023"/>
    <lineage>
        <taxon>Bacteria</taxon>
        <taxon>Pseudomonadati</taxon>
        <taxon>Pseudomonadota</taxon>
        <taxon>Gammaproteobacteria</taxon>
        <taxon>Pseudomonadales</taxon>
        <taxon>Pseudomonadaceae</taxon>
        <taxon>Pseudomonas</taxon>
    </lineage>
</organism>
<evidence type="ECO:0000256" key="7">
    <source>
        <dbReference type="ARBA" id="ARBA00022989"/>
    </source>
</evidence>
<evidence type="ECO:0000313" key="12">
    <source>
        <dbReference type="EMBL" id="AFK68521.1"/>
    </source>
</evidence>
<dbReference type="PATRIC" id="fig|231023.4.peg.1572"/>
<dbReference type="NCBIfam" id="NF001843">
    <property type="entry name" value="PRK00567.1-4"/>
    <property type="match status" value="1"/>
</dbReference>
<dbReference type="PANTHER" id="PTHR30266:SF2">
    <property type="entry name" value="LARGE-CONDUCTANCE MECHANOSENSITIVE CHANNEL"/>
    <property type="match status" value="1"/>
</dbReference>
<dbReference type="AlphaFoldDB" id="I3USQ0"/>
<keyword evidence="6 11" id="KW-0812">Transmembrane</keyword>
<dbReference type="InterPro" id="IPR036019">
    <property type="entry name" value="MscL_channel"/>
</dbReference>
<dbReference type="GO" id="GO:0008381">
    <property type="term" value="F:mechanosensitive monoatomic ion channel activity"/>
    <property type="evidence" value="ECO:0007669"/>
    <property type="project" value="UniProtKB-UniRule"/>
</dbReference>
<proteinExistence type="inferred from homology"/>
<dbReference type="Gene3D" id="1.10.1200.120">
    <property type="entry name" value="Large-conductance mechanosensitive channel, MscL, domain 1"/>
    <property type="match status" value="1"/>
</dbReference>
<sequence length="159" mass="17034">MKRLSGLHCVNLTFCYKEPNMGVLNEFKAFAVKGNVVDMAVGIIIGAAFGKIVSSFVGDVIMPPLGLLIGGVDFSDLAITLKAAEGDVPAVVLAYGKFIQTVIDFVIVAFAIFMGVKAINKLKREEAVAPTTPPVPSAEETLLTEIRDLLKTQNQNRLP</sequence>
<dbReference type="NCBIfam" id="TIGR00220">
    <property type="entry name" value="mscL"/>
    <property type="match status" value="1"/>
</dbReference>
<dbReference type="Pfam" id="PF01741">
    <property type="entry name" value="MscL"/>
    <property type="match status" value="1"/>
</dbReference>
<dbReference type="PANTHER" id="PTHR30266">
    <property type="entry name" value="MECHANOSENSITIVE CHANNEL MSCL"/>
    <property type="match status" value="1"/>
</dbReference>
<dbReference type="GO" id="GO:0005886">
    <property type="term" value="C:plasma membrane"/>
    <property type="evidence" value="ECO:0007669"/>
    <property type="project" value="UniProtKB-SubCell"/>
</dbReference>
<comment type="function">
    <text evidence="11">Channel that opens in response to stretch forces in the membrane lipid bilayer. May participate in the regulation of osmotic pressure changes within the cell.</text>
</comment>
<dbReference type="KEGG" id="ppi:YSA_03229"/>
<dbReference type="SUPFAM" id="SSF81330">
    <property type="entry name" value="Gated mechanosensitive channel"/>
    <property type="match status" value="1"/>
</dbReference>
<dbReference type="HOGENOM" id="CLU_095787_0_0_6"/>
<evidence type="ECO:0000256" key="8">
    <source>
        <dbReference type="ARBA" id="ARBA00023065"/>
    </source>
</evidence>